<dbReference type="SUPFAM" id="SSF55073">
    <property type="entry name" value="Nucleotide cyclase"/>
    <property type="match status" value="1"/>
</dbReference>
<dbReference type="GO" id="GO:1902201">
    <property type="term" value="P:negative regulation of bacterial-type flagellum-dependent cell motility"/>
    <property type="evidence" value="ECO:0007669"/>
    <property type="project" value="TreeGrafter"/>
</dbReference>
<dbReference type="NCBIfam" id="TIGR00254">
    <property type="entry name" value="GGDEF"/>
    <property type="match status" value="1"/>
</dbReference>
<dbReference type="CDD" id="cd01949">
    <property type="entry name" value="GGDEF"/>
    <property type="match status" value="1"/>
</dbReference>
<dbReference type="InterPro" id="IPR029787">
    <property type="entry name" value="Nucleotide_cyclase"/>
</dbReference>
<feature type="transmembrane region" description="Helical" evidence="1">
    <location>
        <begin position="117"/>
        <end position="135"/>
    </location>
</feature>
<comment type="caution">
    <text evidence="3">The sequence shown here is derived from an EMBL/GenBank/DDBJ whole genome shotgun (WGS) entry which is preliminary data.</text>
</comment>
<feature type="transmembrane region" description="Helical" evidence="1">
    <location>
        <begin position="18"/>
        <end position="37"/>
    </location>
</feature>
<reference evidence="3 4" key="1">
    <citation type="submission" date="2020-08" db="EMBL/GenBank/DDBJ databases">
        <title>Sequencing the genomes of 1000 actinobacteria strains.</title>
        <authorList>
            <person name="Klenk H.-P."/>
        </authorList>
    </citation>
    <scope>NUCLEOTIDE SEQUENCE [LARGE SCALE GENOMIC DNA]</scope>
    <source>
        <strain evidence="3 4">DSM 9581</strain>
    </source>
</reference>
<evidence type="ECO:0000313" key="3">
    <source>
        <dbReference type="EMBL" id="MBB5471558.1"/>
    </source>
</evidence>
<dbReference type="RefSeq" id="WP_183834739.1">
    <property type="nucleotide sequence ID" value="NZ_JACHDN010000001.1"/>
</dbReference>
<feature type="domain" description="GGDEF" evidence="2">
    <location>
        <begin position="199"/>
        <end position="319"/>
    </location>
</feature>
<dbReference type="PANTHER" id="PTHR45138">
    <property type="entry name" value="REGULATORY COMPONENTS OF SENSORY TRANSDUCTION SYSTEM"/>
    <property type="match status" value="1"/>
</dbReference>
<keyword evidence="1" id="KW-1133">Transmembrane helix</keyword>
<dbReference type="Proteomes" id="UP000564629">
    <property type="component" value="Unassembled WGS sequence"/>
</dbReference>
<feature type="transmembrane region" description="Helical" evidence="1">
    <location>
        <begin position="141"/>
        <end position="161"/>
    </location>
</feature>
<organism evidence="3 4">
    <name type="scientific">Cellulomonas hominis</name>
    <dbReference type="NCBI Taxonomy" id="156981"/>
    <lineage>
        <taxon>Bacteria</taxon>
        <taxon>Bacillati</taxon>
        <taxon>Actinomycetota</taxon>
        <taxon>Actinomycetes</taxon>
        <taxon>Micrococcales</taxon>
        <taxon>Cellulomonadaceae</taxon>
        <taxon>Cellulomonas</taxon>
    </lineage>
</organism>
<dbReference type="Pfam" id="PF00990">
    <property type="entry name" value="GGDEF"/>
    <property type="match status" value="1"/>
</dbReference>
<sequence length="324" mass="33445">MGPSDALAPRLFATRGHLAIGLALMSLLVVGGGLWPFGPDAPVGRWFAVAGLLAALAALTPVLPRRPWTMPVTLAVGLLGAGVLLASCVTAEGLVVLSLGVITAAQLAAYAFPARDAALLLGLALAVMTYGMVAAPLPFHAMTWAVVTIMAVASTSLLGYVTNRLRQHATTDDLTGALTRGALLQRLAGHLQDAQRTGTALAVVSADVDDFKTVNDTRGHLAGDEVLASLVTSWRASLGPRACIGRVGGDEFVVVLPGRDRAAAERWVAGARAGCAQPWSAGIAVAGRTDTTRDLLDRADVALYAAKASRRSGRRAPRDAPVTP</sequence>
<keyword evidence="1" id="KW-0812">Transmembrane</keyword>
<evidence type="ECO:0000259" key="2">
    <source>
        <dbReference type="PROSITE" id="PS50887"/>
    </source>
</evidence>
<dbReference type="PANTHER" id="PTHR45138:SF9">
    <property type="entry name" value="DIGUANYLATE CYCLASE DGCM-RELATED"/>
    <property type="match status" value="1"/>
</dbReference>
<dbReference type="GO" id="GO:0052621">
    <property type="term" value="F:diguanylate cyclase activity"/>
    <property type="evidence" value="ECO:0007669"/>
    <property type="project" value="TreeGrafter"/>
</dbReference>
<dbReference type="SMART" id="SM00267">
    <property type="entry name" value="GGDEF"/>
    <property type="match status" value="1"/>
</dbReference>
<accession>A0A7W8W9E0</accession>
<gene>
    <name evidence="3" type="ORF">HNR08_000294</name>
</gene>
<dbReference type="GO" id="GO:0043709">
    <property type="term" value="P:cell adhesion involved in single-species biofilm formation"/>
    <property type="evidence" value="ECO:0007669"/>
    <property type="project" value="TreeGrafter"/>
</dbReference>
<dbReference type="EMBL" id="JACHDN010000001">
    <property type="protein sequence ID" value="MBB5471558.1"/>
    <property type="molecule type" value="Genomic_DNA"/>
</dbReference>
<dbReference type="InterPro" id="IPR050469">
    <property type="entry name" value="Diguanylate_Cyclase"/>
</dbReference>
<dbReference type="AlphaFoldDB" id="A0A7W8W9E0"/>
<name>A0A7W8W9E0_9CELL</name>
<keyword evidence="1" id="KW-0472">Membrane</keyword>
<evidence type="ECO:0000313" key="4">
    <source>
        <dbReference type="Proteomes" id="UP000564629"/>
    </source>
</evidence>
<protein>
    <submittedName>
        <fullName evidence="3">Diguanylate cyclase (GGDEF)-like protein</fullName>
    </submittedName>
</protein>
<dbReference type="InterPro" id="IPR000160">
    <property type="entry name" value="GGDEF_dom"/>
</dbReference>
<dbReference type="PROSITE" id="PS50887">
    <property type="entry name" value="GGDEF"/>
    <property type="match status" value="1"/>
</dbReference>
<dbReference type="GO" id="GO:0005886">
    <property type="term" value="C:plasma membrane"/>
    <property type="evidence" value="ECO:0007669"/>
    <property type="project" value="TreeGrafter"/>
</dbReference>
<feature type="transmembrane region" description="Helical" evidence="1">
    <location>
        <begin position="70"/>
        <end position="87"/>
    </location>
</feature>
<proteinExistence type="predicted"/>
<dbReference type="InterPro" id="IPR043128">
    <property type="entry name" value="Rev_trsase/Diguanyl_cyclase"/>
</dbReference>
<dbReference type="Gene3D" id="3.30.70.270">
    <property type="match status" value="1"/>
</dbReference>
<evidence type="ECO:0000256" key="1">
    <source>
        <dbReference type="SAM" id="Phobius"/>
    </source>
</evidence>
<feature type="transmembrane region" description="Helical" evidence="1">
    <location>
        <begin position="43"/>
        <end position="63"/>
    </location>
</feature>